<feature type="domain" description="Glycoside hydrolase family 2 immunoglobulin-like beta-sandwich" evidence="5">
    <location>
        <begin position="272"/>
        <end position="413"/>
    </location>
</feature>
<dbReference type="Gene3D" id="2.60.40.10">
    <property type="entry name" value="Immunoglobulins"/>
    <property type="match status" value="3"/>
</dbReference>
<evidence type="ECO:0000256" key="3">
    <source>
        <dbReference type="ARBA" id="ARBA00023295"/>
    </source>
</evidence>
<feature type="compositionally biased region" description="Low complexity" evidence="4">
    <location>
        <begin position="1142"/>
        <end position="1156"/>
    </location>
</feature>
<comment type="similarity">
    <text evidence="1">Belongs to the glycosyl hydrolase 2 family.</text>
</comment>
<dbReference type="SUPFAM" id="SSF49785">
    <property type="entry name" value="Galactose-binding domain-like"/>
    <property type="match status" value="1"/>
</dbReference>
<keyword evidence="9" id="KW-1185">Reference proteome</keyword>
<dbReference type="InterPro" id="IPR036582">
    <property type="entry name" value="Mao_N_sf"/>
</dbReference>
<dbReference type="GO" id="GO:0004553">
    <property type="term" value="F:hydrolase activity, hydrolyzing O-glycosyl compounds"/>
    <property type="evidence" value="ECO:0007669"/>
    <property type="project" value="InterPro"/>
</dbReference>
<evidence type="ECO:0000259" key="6">
    <source>
        <dbReference type="Pfam" id="PF02836"/>
    </source>
</evidence>
<dbReference type="InterPro" id="IPR006103">
    <property type="entry name" value="Glyco_hydro_2_cat"/>
</dbReference>
<evidence type="ECO:0000256" key="1">
    <source>
        <dbReference type="ARBA" id="ARBA00007401"/>
    </source>
</evidence>
<dbReference type="Gene3D" id="2.60.120.260">
    <property type="entry name" value="Galactose-binding domain-like"/>
    <property type="match status" value="1"/>
</dbReference>
<dbReference type="InterPro" id="IPR036156">
    <property type="entry name" value="Beta-gal/glucu_dom_sf"/>
</dbReference>
<dbReference type="Gene3D" id="3.20.20.80">
    <property type="entry name" value="Glycosidases"/>
    <property type="match status" value="1"/>
</dbReference>
<dbReference type="PANTHER" id="PTHR42732">
    <property type="entry name" value="BETA-GALACTOSIDASE"/>
    <property type="match status" value="1"/>
</dbReference>
<gene>
    <name evidence="8" type="ORF">GFD22_09000</name>
</gene>
<dbReference type="Pfam" id="PF18565">
    <property type="entry name" value="Glyco_hydro2_C5"/>
    <property type="match status" value="1"/>
</dbReference>
<feature type="domain" description="Glycoside hydrolase family 2 catalytic" evidence="6">
    <location>
        <begin position="422"/>
        <end position="555"/>
    </location>
</feature>
<evidence type="ECO:0008006" key="10">
    <source>
        <dbReference type="Google" id="ProtNLM"/>
    </source>
</evidence>
<evidence type="ECO:0000256" key="2">
    <source>
        <dbReference type="ARBA" id="ARBA00022801"/>
    </source>
</evidence>
<dbReference type="InterPro" id="IPR013783">
    <property type="entry name" value="Ig-like_fold"/>
</dbReference>
<sequence length="1162" mass="127796">MRTTWSRARGRVRAPQQATAIHSQGNDQGIGVTMTALYFHHGWKFQLADAFPMREAVERWRDAEGRAFTDPAYDDGAWERVALPHTFNDADIFRDRILDGGSRQKRCAAFYRNWLTVPAEHRGEKVILEFEGIRQTCYLYVSGTLAGYVENGVAPFGIDVTDLVDPDAPNLIAIATDNTSSRNLPFYGAETPNEPGVEPGSYVARGDGDVPAGHPEGVPFFWNTNDFNPTLGGITRPMKVHFKPRTYLTLPLYSNLKTKGTYVYGADFDLADHAAPKANVHVESEVRNETDHVVRASLHVSVRTLDGVEAAAFSSEPVTVQPSGRVVQPLSITPADAYEWDDGKGRYVAVEDEDAVAPTETASLDVTVLKAATAAPVPLRLWSLADPYLYRVTVTLVVDGEPVDETTVETGFRAIGYDNAKGVTINGVPVWLRGYAQRATNEWSATGIATEWMKDEDAKLIRASNANHVRWMHVAASPADIAAYDRHGVVCTQSAGDKEKETFGRQWDQRVELMRDVIIAFRNNPSIVFWEAGNNSLHANHMHEMLALKRLLDPHGGRFMGCRTLNTEDTVAESEYVGTMLNRHAARFIAEHGPITETEYAREEAPGRVWDDYTGPDYDYRNKWIGVGGRKGPGVDFYDLTAEGLALADARGYAEFFNDRLSGASGRDLYSAAAALCWTDSAQHGRQSYSENARMSGRVRPDRIAKQNFDVFRVMQSEAPAVKILGHWNYEPANTAKTGPVYRYERKRFNGRFWEGTGEFDYRDPTRKTVYAIASYPVARVELLVNGERAGECTEPQDTFVFAFPNVDVTRSGTVEAVAYGYDGNEVARDRIETVGEPAKLVLAAHAGPGGWRADGEDLAYVDVSVVDARGRVCPLASDRIDFSVEGPASFLGGYNEGRFDDRVDGRPDDSVIHTDHVFADCGLNRVFLRATETPGVVRLTARAEGLPPAVAELRAERAEVNTLSETPAAREYAAYAPEAPWSAREFPPIPAADKAKYVPPSEDFCKILIDGQEPDSRMVPTVNKNGAVWGNVMVVLERMAMQCGDRFSYSWDPAARTLTLRSGGHVVQAEVGRTHLLVDGRENLMDGEPYLSPRGDVVMEVAALVSWVKDVTVQYDDRVHVLRVETGALDGGDAFTPAAASVPAPSASAPGGLPPMVAVPR</sequence>
<dbReference type="InterPro" id="IPR008979">
    <property type="entry name" value="Galactose-bd-like_sf"/>
</dbReference>
<feature type="domain" description="Glycoside hydrolase family 2" evidence="7">
    <location>
        <begin position="851"/>
        <end position="951"/>
    </location>
</feature>
<name>A0A7K3TJA9_9BIFI</name>
<evidence type="ECO:0000259" key="5">
    <source>
        <dbReference type="Pfam" id="PF00703"/>
    </source>
</evidence>
<dbReference type="InterPro" id="IPR006102">
    <property type="entry name" value="Ig-like_GH2"/>
</dbReference>
<evidence type="ECO:0000256" key="4">
    <source>
        <dbReference type="SAM" id="MobiDB-lite"/>
    </source>
</evidence>
<dbReference type="PANTHER" id="PTHR42732:SF1">
    <property type="entry name" value="BETA-MANNOSIDASE"/>
    <property type="match status" value="1"/>
</dbReference>
<dbReference type="EMBL" id="WHZY01000016">
    <property type="protein sequence ID" value="NEG79101.1"/>
    <property type="molecule type" value="Genomic_DNA"/>
</dbReference>
<dbReference type="InterPro" id="IPR017853">
    <property type="entry name" value="GH"/>
</dbReference>
<dbReference type="GO" id="GO:0005975">
    <property type="term" value="P:carbohydrate metabolic process"/>
    <property type="evidence" value="ECO:0007669"/>
    <property type="project" value="InterPro"/>
</dbReference>
<dbReference type="Pfam" id="PF00703">
    <property type="entry name" value="Glyco_hydro_2"/>
    <property type="match status" value="1"/>
</dbReference>
<proteinExistence type="inferred from homology"/>
<dbReference type="InterPro" id="IPR040605">
    <property type="entry name" value="Glyco_hydro2_dom5"/>
</dbReference>
<accession>A0A7K3TJA9</accession>
<dbReference type="Pfam" id="PF02836">
    <property type="entry name" value="Glyco_hydro_2_C"/>
    <property type="match status" value="1"/>
</dbReference>
<dbReference type="SUPFAM" id="SSF51445">
    <property type="entry name" value="(Trans)glycosidases"/>
    <property type="match status" value="1"/>
</dbReference>
<protein>
    <recommendedName>
        <fullName evidence="10">DUF4982 domain-containing protein</fullName>
    </recommendedName>
</protein>
<keyword evidence="3" id="KW-0326">Glycosidase</keyword>
<dbReference type="AlphaFoldDB" id="A0A7K3TJA9"/>
<evidence type="ECO:0000259" key="7">
    <source>
        <dbReference type="Pfam" id="PF18565"/>
    </source>
</evidence>
<organism evidence="8 9">
    <name type="scientific">Bifidobacterium avesanii</name>
    <dbReference type="NCBI Taxonomy" id="1798157"/>
    <lineage>
        <taxon>Bacteria</taxon>
        <taxon>Bacillati</taxon>
        <taxon>Actinomycetota</taxon>
        <taxon>Actinomycetes</taxon>
        <taxon>Bifidobacteriales</taxon>
        <taxon>Bifidobacteriaceae</taxon>
        <taxon>Bifidobacterium</taxon>
    </lineage>
</organism>
<dbReference type="OrthoDB" id="9758603at2"/>
<comment type="caution">
    <text evidence="8">The sequence shown here is derived from an EMBL/GenBank/DDBJ whole genome shotgun (WGS) entry which is preliminary data.</text>
</comment>
<feature type="region of interest" description="Disordered" evidence="4">
    <location>
        <begin position="1"/>
        <end position="21"/>
    </location>
</feature>
<keyword evidence="2" id="KW-0378">Hydrolase</keyword>
<dbReference type="InterPro" id="IPR051913">
    <property type="entry name" value="GH2_Domain-Containing"/>
</dbReference>
<feature type="region of interest" description="Disordered" evidence="4">
    <location>
        <begin position="1142"/>
        <end position="1162"/>
    </location>
</feature>
<dbReference type="Proteomes" id="UP000469763">
    <property type="component" value="Unassembled WGS sequence"/>
</dbReference>
<dbReference type="SUPFAM" id="SSF49303">
    <property type="entry name" value="beta-Galactosidase/glucuronidase domain"/>
    <property type="match status" value="1"/>
</dbReference>
<evidence type="ECO:0000313" key="8">
    <source>
        <dbReference type="EMBL" id="NEG79101.1"/>
    </source>
</evidence>
<reference evidence="8 9" key="1">
    <citation type="submission" date="2019-10" db="EMBL/GenBank/DDBJ databases">
        <title>Bifidobacterium from non-human primates.</title>
        <authorList>
            <person name="Modesto M."/>
        </authorList>
    </citation>
    <scope>NUCLEOTIDE SEQUENCE [LARGE SCALE GENOMIC DNA]</scope>
    <source>
        <strain evidence="8 9">TREC</strain>
    </source>
</reference>
<dbReference type="SUPFAM" id="SSF55383">
    <property type="entry name" value="Copper amine oxidase, domain N"/>
    <property type="match status" value="1"/>
</dbReference>
<evidence type="ECO:0000313" key="9">
    <source>
        <dbReference type="Proteomes" id="UP000469763"/>
    </source>
</evidence>